<name>A0ABQ1J7P2_9PROT</name>
<gene>
    <name evidence="2" type="ORF">GCM10011503_06170</name>
</gene>
<protein>
    <submittedName>
        <fullName evidence="2">Uncharacterized protein</fullName>
    </submittedName>
</protein>
<comment type="caution">
    <text evidence="2">The sequence shown here is derived from an EMBL/GenBank/DDBJ whole genome shotgun (WGS) entry which is preliminary data.</text>
</comment>
<keyword evidence="3" id="KW-1185">Reference proteome</keyword>
<feature type="region of interest" description="Disordered" evidence="1">
    <location>
        <begin position="1"/>
        <end position="25"/>
    </location>
</feature>
<reference evidence="3" key="1">
    <citation type="journal article" date="2019" name="Int. J. Syst. Evol. Microbiol.">
        <title>The Global Catalogue of Microorganisms (GCM) 10K type strain sequencing project: providing services to taxonomists for standard genome sequencing and annotation.</title>
        <authorList>
            <consortium name="The Broad Institute Genomics Platform"/>
            <consortium name="The Broad Institute Genome Sequencing Center for Infectious Disease"/>
            <person name="Wu L."/>
            <person name="Ma J."/>
        </authorList>
    </citation>
    <scope>NUCLEOTIDE SEQUENCE [LARGE SCALE GENOMIC DNA]</scope>
    <source>
        <strain evidence="3">CGMCC 1.15928</strain>
    </source>
</reference>
<feature type="compositionally biased region" description="Basic and acidic residues" evidence="1">
    <location>
        <begin position="1"/>
        <end position="21"/>
    </location>
</feature>
<evidence type="ECO:0000313" key="2">
    <source>
        <dbReference type="EMBL" id="GGB60453.1"/>
    </source>
</evidence>
<evidence type="ECO:0000256" key="1">
    <source>
        <dbReference type="SAM" id="MobiDB-lite"/>
    </source>
</evidence>
<sequence>MRSEFADKPDRSTIRKSENAGKTRIMAPRWIKRPFQSAAAQSIQQDAYRIEGPAPAEIIK</sequence>
<dbReference type="EMBL" id="BMKF01000001">
    <property type="protein sequence ID" value="GGB60453.1"/>
    <property type="molecule type" value="Genomic_DNA"/>
</dbReference>
<accession>A0ABQ1J7P2</accession>
<organism evidence="2 3">
    <name type="scientific">Henriciella pelagia</name>
    <dbReference type="NCBI Taxonomy" id="1977912"/>
    <lineage>
        <taxon>Bacteria</taxon>
        <taxon>Pseudomonadati</taxon>
        <taxon>Pseudomonadota</taxon>
        <taxon>Alphaproteobacteria</taxon>
        <taxon>Hyphomonadales</taxon>
        <taxon>Hyphomonadaceae</taxon>
        <taxon>Henriciella</taxon>
    </lineage>
</organism>
<evidence type="ECO:0000313" key="3">
    <source>
        <dbReference type="Proteomes" id="UP000628854"/>
    </source>
</evidence>
<dbReference type="Proteomes" id="UP000628854">
    <property type="component" value="Unassembled WGS sequence"/>
</dbReference>
<proteinExistence type="predicted"/>